<evidence type="ECO:0000313" key="4">
    <source>
        <dbReference type="EMBL" id="CAC5403277.1"/>
    </source>
</evidence>
<dbReference type="Pfam" id="PF13873">
    <property type="entry name" value="Myb_DNA-bind_5"/>
    <property type="match status" value="1"/>
</dbReference>
<proteinExistence type="predicted"/>
<evidence type="ECO:0000313" key="5">
    <source>
        <dbReference type="Proteomes" id="UP000507470"/>
    </source>
</evidence>
<feature type="domain" description="Myb-like" evidence="3">
    <location>
        <begin position="1"/>
        <end position="72"/>
    </location>
</feature>
<keyword evidence="5" id="KW-1185">Reference proteome</keyword>
<dbReference type="EMBL" id="CACVKT020006720">
    <property type="protein sequence ID" value="CAC5403277.1"/>
    <property type="molecule type" value="Genomic_DNA"/>
</dbReference>
<dbReference type="PROSITE" id="PS50090">
    <property type="entry name" value="MYB_LIKE"/>
    <property type="match status" value="1"/>
</dbReference>
<dbReference type="InterPro" id="IPR001005">
    <property type="entry name" value="SANT/Myb"/>
</dbReference>
<gene>
    <name evidence="4" type="ORF">MCOR_37181</name>
</gene>
<reference evidence="4 5" key="1">
    <citation type="submission" date="2020-06" db="EMBL/GenBank/DDBJ databases">
        <authorList>
            <person name="Li R."/>
            <person name="Bekaert M."/>
        </authorList>
    </citation>
    <scope>NUCLEOTIDE SEQUENCE [LARGE SCALE GENOMIC DNA]</scope>
    <source>
        <strain evidence="5">wild</strain>
    </source>
</reference>
<dbReference type="InterPro" id="IPR028002">
    <property type="entry name" value="Myb_DNA-bind_5"/>
</dbReference>
<accession>A0A6J8D6J3</accession>
<protein>
    <recommendedName>
        <fullName evidence="3">Myb-like domain-containing protein</fullName>
    </recommendedName>
</protein>
<sequence>MSKRKPNWTEREKNILIEEYEKKRHILKAKFSSSLTSGDKTRAWEEIAHAINPGSSVRRSTKGIQKKWDNICATAKTEVSAHRRSQKQTGRGPCSNDISSISQKVCDILGEDSPTISGIEGGVDIDEIDHKSVSNKNKRLYVCLPDSEDEDIPTVSKRQRISQGTTKTSSDDSNPTDPLIALRTEVLNLEKEKLKLQTETLKLEKEKLAMEKNKLALEITKLSFEMKTYGIDVDIIKFHWLLPC</sequence>
<dbReference type="PANTHER" id="PTHR23098:SF16">
    <property type="entry name" value="REGULATORY PROTEIN ZESTE"/>
    <property type="match status" value="1"/>
</dbReference>
<evidence type="ECO:0000256" key="1">
    <source>
        <dbReference type="SAM" id="Coils"/>
    </source>
</evidence>
<dbReference type="Proteomes" id="UP000507470">
    <property type="component" value="Unassembled WGS sequence"/>
</dbReference>
<dbReference type="PANTHER" id="PTHR23098">
    <property type="entry name" value="AGAP001331-PA-RELATED"/>
    <property type="match status" value="1"/>
</dbReference>
<feature type="coiled-coil region" evidence="1">
    <location>
        <begin position="179"/>
        <end position="211"/>
    </location>
</feature>
<organism evidence="4 5">
    <name type="scientific">Mytilus coruscus</name>
    <name type="common">Sea mussel</name>
    <dbReference type="NCBI Taxonomy" id="42192"/>
    <lineage>
        <taxon>Eukaryota</taxon>
        <taxon>Metazoa</taxon>
        <taxon>Spiralia</taxon>
        <taxon>Lophotrochozoa</taxon>
        <taxon>Mollusca</taxon>
        <taxon>Bivalvia</taxon>
        <taxon>Autobranchia</taxon>
        <taxon>Pteriomorphia</taxon>
        <taxon>Mytilida</taxon>
        <taxon>Mytiloidea</taxon>
        <taxon>Mytilidae</taxon>
        <taxon>Mytilinae</taxon>
        <taxon>Mytilus</taxon>
    </lineage>
</organism>
<evidence type="ECO:0000259" key="3">
    <source>
        <dbReference type="PROSITE" id="PS50090"/>
    </source>
</evidence>
<dbReference type="OrthoDB" id="6115215at2759"/>
<feature type="compositionally biased region" description="Polar residues" evidence="2">
    <location>
        <begin position="161"/>
        <end position="176"/>
    </location>
</feature>
<keyword evidence="1" id="KW-0175">Coiled coil</keyword>
<dbReference type="AlphaFoldDB" id="A0A6J8D6J3"/>
<dbReference type="GO" id="GO:0005634">
    <property type="term" value="C:nucleus"/>
    <property type="evidence" value="ECO:0007669"/>
    <property type="project" value="TreeGrafter"/>
</dbReference>
<feature type="region of interest" description="Disordered" evidence="2">
    <location>
        <begin position="149"/>
        <end position="177"/>
    </location>
</feature>
<name>A0A6J8D6J3_MYTCO</name>
<evidence type="ECO:0000256" key="2">
    <source>
        <dbReference type="SAM" id="MobiDB-lite"/>
    </source>
</evidence>